<dbReference type="InterPro" id="IPR050475">
    <property type="entry name" value="Prenyltransferase_related"/>
</dbReference>
<evidence type="ECO:0000313" key="7">
    <source>
        <dbReference type="EMBL" id="MFD1293995.1"/>
    </source>
</evidence>
<feature type="transmembrane region" description="Helical" evidence="6">
    <location>
        <begin position="137"/>
        <end position="159"/>
    </location>
</feature>
<reference evidence="8" key="1">
    <citation type="journal article" date="2019" name="Int. J. Syst. Evol. Microbiol.">
        <title>The Global Catalogue of Microorganisms (GCM) 10K type strain sequencing project: providing services to taxonomists for standard genome sequencing and annotation.</title>
        <authorList>
            <consortium name="The Broad Institute Genomics Platform"/>
            <consortium name="The Broad Institute Genome Sequencing Center for Infectious Disease"/>
            <person name="Wu L."/>
            <person name="Ma J."/>
        </authorList>
    </citation>
    <scope>NUCLEOTIDE SEQUENCE [LARGE SCALE GENOMIC DNA]</scope>
    <source>
        <strain evidence="8">CCUG 62221</strain>
    </source>
</reference>
<name>A0ABW3WRV9_9FLAO</name>
<keyword evidence="2" id="KW-1003">Cell membrane</keyword>
<evidence type="ECO:0000313" key="8">
    <source>
        <dbReference type="Proteomes" id="UP001597241"/>
    </source>
</evidence>
<feature type="transmembrane region" description="Helical" evidence="6">
    <location>
        <begin position="280"/>
        <end position="299"/>
    </location>
</feature>
<keyword evidence="5 6" id="KW-0472">Membrane</keyword>
<feature type="transmembrane region" description="Helical" evidence="6">
    <location>
        <begin position="12"/>
        <end position="30"/>
    </location>
</feature>
<dbReference type="PANTHER" id="PTHR42723:SF1">
    <property type="entry name" value="CHLOROPHYLL SYNTHASE, CHLOROPLASTIC"/>
    <property type="match status" value="1"/>
</dbReference>
<accession>A0ABW3WRV9</accession>
<evidence type="ECO:0000256" key="3">
    <source>
        <dbReference type="ARBA" id="ARBA00022692"/>
    </source>
</evidence>
<dbReference type="PANTHER" id="PTHR42723">
    <property type="entry name" value="CHLOROPHYLL SYNTHASE"/>
    <property type="match status" value="1"/>
</dbReference>
<evidence type="ECO:0000256" key="4">
    <source>
        <dbReference type="ARBA" id="ARBA00022989"/>
    </source>
</evidence>
<comment type="caution">
    <text evidence="7">The sequence shown here is derived from an EMBL/GenBank/DDBJ whole genome shotgun (WGS) entry which is preliminary data.</text>
</comment>
<organism evidence="7 8">
    <name type="scientific">Lutibacter holmesii</name>
    <dbReference type="NCBI Taxonomy" id="1137985"/>
    <lineage>
        <taxon>Bacteria</taxon>
        <taxon>Pseudomonadati</taxon>
        <taxon>Bacteroidota</taxon>
        <taxon>Flavobacteriia</taxon>
        <taxon>Flavobacteriales</taxon>
        <taxon>Flavobacteriaceae</taxon>
        <taxon>Lutibacter</taxon>
    </lineage>
</organism>
<gene>
    <name evidence="7" type="ORF">ACFQ5N_09120</name>
</gene>
<feature type="transmembrane region" description="Helical" evidence="6">
    <location>
        <begin position="42"/>
        <end position="61"/>
    </location>
</feature>
<dbReference type="EMBL" id="JBHTMV010000004">
    <property type="protein sequence ID" value="MFD1293995.1"/>
    <property type="molecule type" value="Genomic_DNA"/>
</dbReference>
<dbReference type="Gene3D" id="1.10.357.140">
    <property type="entry name" value="UbiA prenyltransferase"/>
    <property type="match status" value="1"/>
</dbReference>
<dbReference type="CDD" id="cd13961">
    <property type="entry name" value="PT_UbiA_DGGGPS"/>
    <property type="match status" value="1"/>
</dbReference>
<evidence type="ECO:0000256" key="5">
    <source>
        <dbReference type="ARBA" id="ARBA00023136"/>
    </source>
</evidence>
<evidence type="ECO:0000256" key="6">
    <source>
        <dbReference type="SAM" id="Phobius"/>
    </source>
</evidence>
<feature type="transmembrane region" description="Helical" evidence="6">
    <location>
        <begin position="171"/>
        <end position="190"/>
    </location>
</feature>
<dbReference type="RefSeq" id="WP_386809190.1">
    <property type="nucleotide sequence ID" value="NZ_JBHTMV010000004.1"/>
</dbReference>
<keyword evidence="3 6" id="KW-0812">Transmembrane</keyword>
<dbReference type="Gene3D" id="1.20.120.1780">
    <property type="entry name" value="UbiA prenyltransferase"/>
    <property type="match status" value="1"/>
</dbReference>
<evidence type="ECO:0000256" key="1">
    <source>
        <dbReference type="ARBA" id="ARBA00004141"/>
    </source>
</evidence>
<sequence length="301" mass="34804">MDLKVYLKCIRWKNLLLIGYVFILIKFVLFPSYQIHTILSNFQFFVLLASVVFITAAGYIINDIFDITTDFINKPKKVIIPNLVSVEKAKTWYKVTNALGVTLGVFLCLKIEKPNYSFIFLGSSLLLYFYSKKLKGLPFIGNVVVAFLVCSSIFIIVIFELNYPVENPAQFIVLQFIVLLSFVAFLINLIRELTKDLIDVNGDYKMKMNTLPILIGISRTKKIALFICLIIILFLLYFVINYSSEYKYLNLYLVVFILLPLLYTSIKLNKSTTKKQFQKISIWLKIIMFLGVNSILIFSKF</sequence>
<feature type="transmembrane region" description="Helical" evidence="6">
    <location>
        <begin position="249"/>
        <end position="268"/>
    </location>
</feature>
<proteinExistence type="predicted"/>
<keyword evidence="8" id="KW-1185">Reference proteome</keyword>
<keyword evidence="4 6" id="KW-1133">Transmembrane helix</keyword>
<protein>
    <submittedName>
        <fullName evidence="7">Geranylgeranylglycerol-phosphate geranylgeranyltransferase</fullName>
    </submittedName>
</protein>
<evidence type="ECO:0000256" key="2">
    <source>
        <dbReference type="ARBA" id="ARBA00022475"/>
    </source>
</evidence>
<dbReference type="InterPro" id="IPR044878">
    <property type="entry name" value="UbiA_sf"/>
</dbReference>
<dbReference type="InterPro" id="IPR000537">
    <property type="entry name" value="UbiA_prenyltransferase"/>
</dbReference>
<feature type="transmembrane region" description="Helical" evidence="6">
    <location>
        <begin position="223"/>
        <end position="243"/>
    </location>
</feature>
<dbReference type="Pfam" id="PF01040">
    <property type="entry name" value="UbiA"/>
    <property type="match status" value="1"/>
</dbReference>
<comment type="subcellular location">
    <subcellularLocation>
        <location evidence="1">Membrane</location>
        <topology evidence="1">Multi-pass membrane protein</topology>
    </subcellularLocation>
</comment>
<dbReference type="Proteomes" id="UP001597241">
    <property type="component" value="Unassembled WGS sequence"/>
</dbReference>